<comment type="caution">
    <text evidence="1">The sequence shown here is derived from an EMBL/GenBank/DDBJ whole genome shotgun (WGS) entry which is preliminary data.</text>
</comment>
<organism evidence="1 2">
    <name type="scientific">Blattamonas nauphoetae</name>
    <dbReference type="NCBI Taxonomy" id="2049346"/>
    <lineage>
        <taxon>Eukaryota</taxon>
        <taxon>Metamonada</taxon>
        <taxon>Preaxostyla</taxon>
        <taxon>Oxymonadida</taxon>
        <taxon>Blattamonas</taxon>
    </lineage>
</organism>
<name>A0ABQ9Y1B3_9EUKA</name>
<proteinExistence type="predicted"/>
<protein>
    <submittedName>
        <fullName evidence="1">Uncharacterized protein</fullName>
    </submittedName>
</protein>
<gene>
    <name evidence="1" type="ORF">BLNAU_7430</name>
</gene>
<sequence length="136" mass="15065">MGCNSTQKQTLSLLPLLRGKEVFVGKDGDDDNDGMDDSPLRTLIAAFTKMNDEEMSFGTIVVIELAVIGKIIHLEEEWELFVTFLDTKHCLCVIFVGSGINCLSCTQHIDVQLATNPTGSTNSTEVGDRRERWEKA</sequence>
<reference evidence="1 2" key="1">
    <citation type="journal article" date="2022" name="bioRxiv">
        <title>Genomics of Preaxostyla Flagellates Illuminates Evolutionary Transitions and the Path Towards Mitochondrial Loss.</title>
        <authorList>
            <person name="Novak L.V.F."/>
            <person name="Treitli S.C."/>
            <person name="Pyrih J."/>
            <person name="Halakuc P."/>
            <person name="Pipaliya S.V."/>
            <person name="Vacek V."/>
            <person name="Brzon O."/>
            <person name="Soukal P."/>
            <person name="Eme L."/>
            <person name="Dacks J.B."/>
            <person name="Karnkowska A."/>
            <person name="Elias M."/>
            <person name="Hampl V."/>
        </authorList>
    </citation>
    <scope>NUCLEOTIDE SEQUENCE [LARGE SCALE GENOMIC DNA]</scope>
    <source>
        <strain evidence="1">NAU3</strain>
        <tissue evidence="1">Gut</tissue>
    </source>
</reference>
<dbReference type="Proteomes" id="UP001281761">
    <property type="component" value="Unassembled WGS sequence"/>
</dbReference>
<dbReference type="EMBL" id="JARBJD010000045">
    <property type="protein sequence ID" value="KAK2957531.1"/>
    <property type="molecule type" value="Genomic_DNA"/>
</dbReference>
<accession>A0ABQ9Y1B3</accession>
<keyword evidence="2" id="KW-1185">Reference proteome</keyword>
<evidence type="ECO:0000313" key="1">
    <source>
        <dbReference type="EMBL" id="KAK2957531.1"/>
    </source>
</evidence>
<evidence type="ECO:0000313" key="2">
    <source>
        <dbReference type="Proteomes" id="UP001281761"/>
    </source>
</evidence>